<keyword evidence="4" id="KW-1185">Reference proteome</keyword>
<name>A0A0C9WMS0_9AGAR</name>
<gene>
    <name evidence="3" type="ORF">K443DRAFT_135511</name>
</gene>
<evidence type="ECO:0000313" key="4">
    <source>
        <dbReference type="Proteomes" id="UP000054477"/>
    </source>
</evidence>
<dbReference type="Pfam" id="PF20149">
    <property type="entry name" value="DUF6532"/>
    <property type="match status" value="1"/>
</dbReference>
<reference evidence="4" key="2">
    <citation type="submission" date="2015-01" db="EMBL/GenBank/DDBJ databases">
        <title>Evolutionary Origins and Diversification of the Mycorrhizal Mutualists.</title>
        <authorList>
            <consortium name="DOE Joint Genome Institute"/>
            <consortium name="Mycorrhizal Genomics Consortium"/>
            <person name="Kohler A."/>
            <person name="Kuo A."/>
            <person name="Nagy L.G."/>
            <person name="Floudas D."/>
            <person name="Copeland A."/>
            <person name="Barry K.W."/>
            <person name="Cichocki N."/>
            <person name="Veneault-Fourrey C."/>
            <person name="LaButti K."/>
            <person name="Lindquist E.A."/>
            <person name="Lipzen A."/>
            <person name="Lundell T."/>
            <person name="Morin E."/>
            <person name="Murat C."/>
            <person name="Riley R."/>
            <person name="Ohm R."/>
            <person name="Sun H."/>
            <person name="Tunlid A."/>
            <person name="Henrissat B."/>
            <person name="Grigoriev I.V."/>
            <person name="Hibbett D.S."/>
            <person name="Martin F."/>
        </authorList>
    </citation>
    <scope>NUCLEOTIDE SEQUENCE [LARGE SCALE GENOMIC DNA]</scope>
    <source>
        <strain evidence="4">LaAM-08-1</strain>
    </source>
</reference>
<dbReference type="InterPro" id="IPR045341">
    <property type="entry name" value="DUF6532"/>
</dbReference>
<dbReference type="EMBL" id="KN839019">
    <property type="protein sequence ID" value="KIJ91350.1"/>
    <property type="molecule type" value="Genomic_DNA"/>
</dbReference>
<dbReference type="OrthoDB" id="3244572at2759"/>
<proteinExistence type="predicted"/>
<evidence type="ECO:0000313" key="3">
    <source>
        <dbReference type="EMBL" id="KIJ91350.1"/>
    </source>
</evidence>
<reference evidence="3 4" key="1">
    <citation type="submission" date="2014-04" db="EMBL/GenBank/DDBJ databases">
        <authorList>
            <consortium name="DOE Joint Genome Institute"/>
            <person name="Kuo A."/>
            <person name="Kohler A."/>
            <person name="Nagy L.G."/>
            <person name="Floudas D."/>
            <person name="Copeland A."/>
            <person name="Barry K.W."/>
            <person name="Cichocki N."/>
            <person name="Veneault-Fourrey C."/>
            <person name="LaButti K."/>
            <person name="Lindquist E.A."/>
            <person name="Lipzen A."/>
            <person name="Lundell T."/>
            <person name="Morin E."/>
            <person name="Murat C."/>
            <person name="Sun H."/>
            <person name="Tunlid A."/>
            <person name="Henrissat B."/>
            <person name="Grigoriev I.V."/>
            <person name="Hibbett D.S."/>
            <person name="Martin F."/>
            <person name="Nordberg H.P."/>
            <person name="Cantor M.N."/>
            <person name="Hua S.X."/>
        </authorList>
    </citation>
    <scope>NUCLEOTIDE SEQUENCE [LARGE SCALE GENOMIC DNA]</scope>
    <source>
        <strain evidence="3 4">LaAM-08-1</strain>
    </source>
</reference>
<feature type="domain" description="DUF6532" evidence="2">
    <location>
        <begin position="261"/>
        <end position="446"/>
    </location>
</feature>
<dbReference type="AlphaFoldDB" id="A0A0C9WMS0"/>
<accession>A0A0C9WMS0</accession>
<evidence type="ECO:0000259" key="2">
    <source>
        <dbReference type="Pfam" id="PF20149"/>
    </source>
</evidence>
<dbReference type="STRING" id="1095629.A0A0C9WMS0"/>
<feature type="compositionally biased region" description="Pro residues" evidence="1">
    <location>
        <begin position="204"/>
        <end position="218"/>
    </location>
</feature>
<organism evidence="3 4">
    <name type="scientific">Laccaria amethystina LaAM-08-1</name>
    <dbReference type="NCBI Taxonomy" id="1095629"/>
    <lineage>
        <taxon>Eukaryota</taxon>
        <taxon>Fungi</taxon>
        <taxon>Dikarya</taxon>
        <taxon>Basidiomycota</taxon>
        <taxon>Agaricomycotina</taxon>
        <taxon>Agaricomycetes</taxon>
        <taxon>Agaricomycetidae</taxon>
        <taxon>Agaricales</taxon>
        <taxon>Agaricineae</taxon>
        <taxon>Hydnangiaceae</taxon>
        <taxon>Laccaria</taxon>
    </lineage>
</organism>
<feature type="region of interest" description="Disordered" evidence="1">
    <location>
        <begin position="150"/>
        <end position="221"/>
    </location>
</feature>
<dbReference type="HOGENOM" id="CLU_539746_0_0_1"/>
<feature type="compositionally biased region" description="Pro residues" evidence="1">
    <location>
        <begin position="170"/>
        <end position="179"/>
    </location>
</feature>
<dbReference type="Proteomes" id="UP000054477">
    <property type="component" value="Unassembled WGS sequence"/>
</dbReference>
<protein>
    <recommendedName>
        <fullName evidence="2">DUF6532 domain-containing protein</fullName>
    </recommendedName>
</protein>
<sequence length="510" mass="57033">MPPHKAIASEEEDGQGSEAPPLKKHKTSAAVSEVLAPRKRIASNKQSVLDENAVNANEKKVQDLEKKLAKAKQDAKKAKRLSLQPSDNEYESEERDPRDFPGFRTSITQLPVVAISSKSTTKLRRSNITQERSALLVPISQLLSNRTFLKVPHTPMSPSPEPVNHETPAQSPPSRPISPPSIGYAGDAVASPPSHFDNQSQPSSSPPPDTQHSLPPPDTQVWRRESLPTAELCHGVMSSSCPKASDYIDVVNAILVRTMFEFEGLVSTHNAFPSPALRREWAVRCWKMASRDADEFYDLSDRMCSLIKKRGSHIRGHVLVVVRPQLIAIYRFSRKVMPQTITHNRKLCETLLDNGAFHHKDTGTLTGFSQNKIISEILYLAWFEDKTSQGPLLPHYFNPIPLETLAFIFTVIDFCLHEWSMGTFIQSKLYEKDILDTHKAYRLEVEAWSAINPSVIENIRKKLFNRVLRSAGVVDPTLKVPSCLEDAVKGRVQRELNGRTGETDSEASDV</sequence>
<evidence type="ECO:0000256" key="1">
    <source>
        <dbReference type="SAM" id="MobiDB-lite"/>
    </source>
</evidence>
<feature type="region of interest" description="Disordered" evidence="1">
    <location>
        <begin position="1"/>
        <end position="105"/>
    </location>
</feature>
<feature type="compositionally biased region" description="Basic and acidic residues" evidence="1">
    <location>
        <begin position="57"/>
        <end position="76"/>
    </location>
</feature>